<sequence>MPHVDLLSKEDYVSIFYRTNTATGNVGAFDPEKPTIVMIHPLHLDSDWLFPQLDDPRLRTKYNIIVFDTRVSGRSVTRYNGKYDLWVAAADLAHAFHYLALPPAHFFASEILRMQYVDSQPYLCLSMTLCSIPSQTEMKGVFDAYDELCQLWGYAEDLETYEHANKLLLSYCANPTTHVDIQDEMVAFWQSHHPPWKRSHLIAFAQAALNRTQMTPPELSAIKVPTLIIQADKNPIYPMQNAEDLRDALVNVPGGAVIFTVKAEIGILTVFSSSIVNQTFNKFISRLPRTRSDLAPKVDSCEKVMKAALERLAAFKVDSNFLSRDLKCPLSFSCVTDEVERSQNGAVAAYAKGQRKAWSPLGMDGRPLRKFSERGDHWLSDGADGYSYSVVEKKPKEKEKRRLKLPSKLSKQPPKPAPPPVSPPRPTPMPLPTVELLDTEPVSLTQMQVARSRRMMMDPTMHSAEQQVVKGTMAKVMAHHTTSVPQLSRILR</sequence>
<dbReference type="Proteomes" id="UP000308730">
    <property type="component" value="Unassembled WGS sequence"/>
</dbReference>
<evidence type="ECO:0000313" key="3">
    <source>
        <dbReference type="Proteomes" id="UP000308730"/>
    </source>
</evidence>
<proteinExistence type="predicted"/>
<evidence type="ECO:0000256" key="1">
    <source>
        <dbReference type="SAM" id="MobiDB-lite"/>
    </source>
</evidence>
<accession>A0A4S4MY49</accession>
<gene>
    <name evidence="2" type="ORF">EUX98_g2787</name>
</gene>
<feature type="region of interest" description="Disordered" evidence="1">
    <location>
        <begin position="394"/>
        <end position="433"/>
    </location>
</feature>
<dbReference type="AlphaFoldDB" id="A0A4S4MY49"/>
<keyword evidence="3" id="KW-1185">Reference proteome</keyword>
<protein>
    <recommendedName>
        <fullName evidence="4">AB hydrolase-1 domain-containing protein</fullName>
    </recommendedName>
</protein>
<evidence type="ECO:0000313" key="2">
    <source>
        <dbReference type="EMBL" id="THH31409.1"/>
    </source>
</evidence>
<dbReference type="Gene3D" id="3.40.50.1820">
    <property type="entry name" value="alpha/beta hydrolase"/>
    <property type="match status" value="1"/>
</dbReference>
<name>A0A4S4MY49_9APHY</name>
<dbReference type="InterPro" id="IPR029058">
    <property type="entry name" value="AB_hydrolase_fold"/>
</dbReference>
<evidence type="ECO:0008006" key="4">
    <source>
        <dbReference type="Google" id="ProtNLM"/>
    </source>
</evidence>
<dbReference type="EMBL" id="SGPM01000048">
    <property type="protein sequence ID" value="THH31409.1"/>
    <property type="molecule type" value="Genomic_DNA"/>
</dbReference>
<reference evidence="2 3" key="1">
    <citation type="submission" date="2019-02" db="EMBL/GenBank/DDBJ databases">
        <title>Genome sequencing of the rare red list fungi Antrodiella citrinella (Flaviporus citrinellus).</title>
        <authorList>
            <person name="Buettner E."/>
            <person name="Kellner H."/>
        </authorList>
    </citation>
    <scope>NUCLEOTIDE SEQUENCE [LARGE SCALE GENOMIC DNA]</scope>
    <source>
        <strain evidence="2 3">DSM 108506</strain>
    </source>
</reference>
<feature type="compositionally biased region" description="Pro residues" evidence="1">
    <location>
        <begin position="413"/>
        <end position="431"/>
    </location>
</feature>
<dbReference type="SUPFAM" id="SSF53474">
    <property type="entry name" value="alpha/beta-Hydrolases"/>
    <property type="match status" value="1"/>
</dbReference>
<comment type="caution">
    <text evidence="2">The sequence shown here is derived from an EMBL/GenBank/DDBJ whole genome shotgun (WGS) entry which is preliminary data.</text>
</comment>
<organism evidence="2 3">
    <name type="scientific">Antrodiella citrinella</name>
    <dbReference type="NCBI Taxonomy" id="2447956"/>
    <lineage>
        <taxon>Eukaryota</taxon>
        <taxon>Fungi</taxon>
        <taxon>Dikarya</taxon>
        <taxon>Basidiomycota</taxon>
        <taxon>Agaricomycotina</taxon>
        <taxon>Agaricomycetes</taxon>
        <taxon>Polyporales</taxon>
        <taxon>Steccherinaceae</taxon>
        <taxon>Antrodiella</taxon>
    </lineage>
</organism>
<dbReference type="OrthoDB" id="19657at2759"/>